<evidence type="ECO:0000313" key="2">
    <source>
        <dbReference type="Proteomes" id="UP000243374"/>
    </source>
</evidence>
<gene>
    <name evidence="1" type="ORF">SAMN04487865_103725</name>
</gene>
<organism evidence="1 2">
    <name type="scientific">Succinivibrio dextrinosolvens</name>
    <dbReference type="NCBI Taxonomy" id="83771"/>
    <lineage>
        <taxon>Bacteria</taxon>
        <taxon>Pseudomonadati</taxon>
        <taxon>Pseudomonadota</taxon>
        <taxon>Gammaproteobacteria</taxon>
        <taxon>Aeromonadales</taxon>
        <taxon>Succinivibrionaceae</taxon>
        <taxon>Succinivibrio</taxon>
    </lineage>
</organism>
<dbReference type="RefSeq" id="WP_074841024.1">
    <property type="nucleotide sequence ID" value="NZ_CP047056.1"/>
</dbReference>
<proteinExistence type="predicted"/>
<name>A0A662ZC85_9GAMM</name>
<accession>A0A662ZC85</accession>
<evidence type="ECO:0000313" key="1">
    <source>
        <dbReference type="EMBL" id="SFK20759.1"/>
    </source>
</evidence>
<keyword evidence="2" id="KW-1185">Reference proteome</keyword>
<dbReference type="EMBL" id="FOSF01000037">
    <property type="protein sequence ID" value="SFK20759.1"/>
    <property type="molecule type" value="Genomic_DNA"/>
</dbReference>
<reference evidence="1 2" key="1">
    <citation type="submission" date="2016-10" db="EMBL/GenBank/DDBJ databases">
        <authorList>
            <person name="Varghese N."/>
            <person name="Submissions S."/>
        </authorList>
    </citation>
    <scope>NUCLEOTIDE SEQUENCE [LARGE SCALE GENOMIC DNA]</scope>
    <source>
        <strain evidence="1 2">22B</strain>
    </source>
</reference>
<sequence>MRLTEQHLSVLFNIKSKVLDKKTECSGAIFNDGSFSFSCGDKHTARVDDSSDFIWHSHPSGKLMMSFDDWICFFISKALFAALFADDRILVVKKTDFHLELHERLYRTAVEFKGFPSILYRNYIAILDDYFDVEIENLKEDEISPDLFRVEYQVIDNK</sequence>
<dbReference type="AlphaFoldDB" id="A0A662ZC85"/>
<dbReference type="Proteomes" id="UP000243374">
    <property type="component" value="Unassembled WGS sequence"/>
</dbReference>
<protein>
    <submittedName>
        <fullName evidence="1">Uncharacterized protein</fullName>
    </submittedName>
</protein>